<dbReference type="InterPro" id="IPR032495">
    <property type="entry name" value="Phage_TTP_11"/>
</dbReference>
<evidence type="ECO:0000313" key="2">
    <source>
        <dbReference type="Proteomes" id="UP000194699"/>
    </source>
</evidence>
<accession>A0A241ZE83</accession>
<dbReference type="EMBL" id="NGEL01000116">
    <property type="protein sequence ID" value="OTM86401.1"/>
    <property type="molecule type" value="Genomic_DNA"/>
</dbReference>
<dbReference type="AlphaFoldDB" id="A0A241ZE83"/>
<proteinExistence type="predicted"/>
<protein>
    <submittedName>
        <fullName evidence="1">Structural protein 3 family protein</fullName>
    </submittedName>
</protein>
<gene>
    <name evidence="1" type="ORF">B9X95_10560</name>
</gene>
<evidence type="ECO:0000313" key="1">
    <source>
        <dbReference type="EMBL" id="OTM86401.1"/>
    </source>
</evidence>
<dbReference type="RefSeq" id="WP_086249768.1">
    <property type="nucleotide sequence ID" value="NZ_NGEL01000116.1"/>
</dbReference>
<name>A0A241ZE83_ACIBA</name>
<comment type="caution">
    <text evidence="1">The sequence shown here is derived from an EMBL/GenBank/DDBJ whole genome shotgun (WGS) entry which is preliminary data.</text>
</comment>
<dbReference type="Gene3D" id="4.10.410.40">
    <property type="match status" value="1"/>
</dbReference>
<dbReference type="Proteomes" id="UP000194699">
    <property type="component" value="Unassembled WGS sequence"/>
</dbReference>
<sequence length="158" mass="17608">MANVKTQGTQAYAVIDGQVYRFVCMKKIGFGQDSFGKIDVTCLEDESKKYLRGIRDPGEGSFDIDYDDENASHDKLAELAETGIELDWYIGSSHSKTPPTYNATTKEIDLPDDRMWLSFKGYVNDAAPNDIEVDAALGYSYTLVRTSKVTKTKRTVAP</sequence>
<reference evidence="1 2" key="1">
    <citation type="submission" date="2017-05" db="EMBL/GenBank/DDBJ databases">
        <authorList>
            <person name="Song R."/>
            <person name="Chenine A.L."/>
            <person name="Ruprecht R.M."/>
        </authorList>
    </citation>
    <scope>NUCLEOTIDE SEQUENCE [LARGE SCALE GENOMIC DNA]</scope>
    <source>
        <strain evidence="1 2">PR350</strain>
    </source>
</reference>
<organism evidence="1 2">
    <name type="scientific">Acinetobacter baumannii</name>
    <dbReference type="NCBI Taxonomy" id="470"/>
    <lineage>
        <taxon>Bacteria</taxon>
        <taxon>Pseudomonadati</taxon>
        <taxon>Pseudomonadota</taxon>
        <taxon>Gammaproteobacteria</taxon>
        <taxon>Moraxellales</taxon>
        <taxon>Moraxellaceae</taxon>
        <taxon>Acinetobacter</taxon>
        <taxon>Acinetobacter calcoaceticus/baumannii complex</taxon>
    </lineage>
</organism>
<dbReference type="Pfam" id="PF16460">
    <property type="entry name" value="Phage_TTP_11"/>
    <property type="match status" value="1"/>
</dbReference>